<organism evidence="1">
    <name type="scientific">marine sediment metagenome</name>
    <dbReference type="NCBI Taxonomy" id="412755"/>
    <lineage>
        <taxon>unclassified sequences</taxon>
        <taxon>metagenomes</taxon>
        <taxon>ecological metagenomes</taxon>
    </lineage>
</organism>
<evidence type="ECO:0008006" key="2">
    <source>
        <dbReference type="Google" id="ProtNLM"/>
    </source>
</evidence>
<dbReference type="AlphaFoldDB" id="X0W857"/>
<accession>X0W857</accession>
<dbReference type="Gene3D" id="1.10.8.1080">
    <property type="match status" value="1"/>
</dbReference>
<sequence>GCSYEDAAKTLKRAGGSVKTAVVMVLKGVPKREAVRLLDRAGGFVRRALEEAKP</sequence>
<feature type="non-terminal residue" evidence="1">
    <location>
        <position position="1"/>
    </location>
</feature>
<proteinExistence type="predicted"/>
<reference evidence="1" key="1">
    <citation type="journal article" date="2014" name="Front. Microbiol.">
        <title>High frequency of phylogenetically diverse reductive dehalogenase-homologous genes in deep subseafloor sedimentary metagenomes.</title>
        <authorList>
            <person name="Kawai M."/>
            <person name="Futagami T."/>
            <person name="Toyoda A."/>
            <person name="Takaki Y."/>
            <person name="Nishi S."/>
            <person name="Hori S."/>
            <person name="Arai W."/>
            <person name="Tsubouchi T."/>
            <person name="Morono Y."/>
            <person name="Uchiyama I."/>
            <person name="Ito T."/>
            <person name="Fujiyama A."/>
            <person name="Inagaki F."/>
            <person name="Takami H."/>
        </authorList>
    </citation>
    <scope>NUCLEOTIDE SEQUENCE</scope>
    <source>
        <strain evidence="1">Expedition CK06-06</strain>
    </source>
</reference>
<name>X0W857_9ZZZZ</name>
<evidence type="ECO:0000313" key="1">
    <source>
        <dbReference type="EMBL" id="GAG19427.1"/>
    </source>
</evidence>
<comment type="caution">
    <text evidence="1">The sequence shown here is derived from an EMBL/GenBank/DDBJ whole genome shotgun (WGS) entry which is preliminary data.</text>
</comment>
<gene>
    <name evidence="1" type="ORF">S01H1_54713</name>
</gene>
<protein>
    <recommendedName>
        <fullName evidence="2">N-acetylmuramic acid 6-phosphate etherase</fullName>
    </recommendedName>
</protein>
<dbReference type="EMBL" id="BARS01035516">
    <property type="protein sequence ID" value="GAG19427.1"/>
    <property type="molecule type" value="Genomic_DNA"/>
</dbReference>